<dbReference type="EMBL" id="JAKUCV010006403">
    <property type="protein sequence ID" value="KAJ4827511.1"/>
    <property type="molecule type" value="Genomic_DNA"/>
</dbReference>
<name>A0A9Q0FBX8_9ROSI</name>
<feature type="region of interest" description="Disordered" evidence="1">
    <location>
        <begin position="149"/>
        <end position="195"/>
    </location>
</feature>
<proteinExistence type="predicted"/>
<accession>A0A9Q0FBX8</accession>
<keyword evidence="3" id="KW-1185">Reference proteome</keyword>
<protein>
    <submittedName>
        <fullName evidence="2">Uncharacterized protein</fullName>
    </submittedName>
</protein>
<dbReference type="OrthoDB" id="1304102at2759"/>
<dbReference type="Proteomes" id="UP001141552">
    <property type="component" value="Unassembled WGS sequence"/>
</dbReference>
<feature type="compositionally biased region" description="Low complexity" evidence="1">
    <location>
        <begin position="176"/>
        <end position="186"/>
    </location>
</feature>
<feature type="compositionally biased region" description="Polar residues" evidence="1">
    <location>
        <begin position="153"/>
        <end position="166"/>
    </location>
</feature>
<gene>
    <name evidence="2" type="ORF">Tsubulata_040555</name>
</gene>
<comment type="caution">
    <text evidence="2">The sequence shown here is derived from an EMBL/GenBank/DDBJ whole genome shotgun (WGS) entry which is preliminary data.</text>
</comment>
<reference evidence="2" key="1">
    <citation type="submission" date="2022-02" db="EMBL/GenBank/DDBJ databases">
        <authorList>
            <person name="Henning P.M."/>
            <person name="McCubbin A.G."/>
            <person name="Shore J.S."/>
        </authorList>
    </citation>
    <scope>NUCLEOTIDE SEQUENCE</scope>
    <source>
        <strain evidence="2">F60SS</strain>
        <tissue evidence="2">Leaves</tissue>
    </source>
</reference>
<evidence type="ECO:0000256" key="1">
    <source>
        <dbReference type="SAM" id="MobiDB-lite"/>
    </source>
</evidence>
<evidence type="ECO:0000313" key="3">
    <source>
        <dbReference type="Proteomes" id="UP001141552"/>
    </source>
</evidence>
<reference evidence="2" key="2">
    <citation type="journal article" date="2023" name="Plants (Basel)">
        <title>Annotation of the Turnera subulata (Passifloraceae) Draft Genome Reveals the S-Locus Evolved after the Divergence of Turneroideae from Passifloroideae in a Stepwise Manner.</title>
        <authorList>
            <person name="Henning P.M."/>
            <person name="Roalson E.H."/>
            <person name="Mir W."/>
            <person name="McCubbin A.G."/>
            <person name="Shore J.S."/>
        </authorList>
    </citation>
    <scope>NUCLEOTIDE SEQUENCE</scope>
    <source>
        <strain evidence="2">F60SS</strain>
    </source>
</reference>
<evidence type="ECO:0000313" key="2">
    <source>
        <dbReference type="EMBL" id="KAJ4827511.1"/>
    </source>
</evidence>
<sequence>MRRLARHCRRKPAKRRNPLHYLTSVNAHWPLQLTLAFRSRIAAISLESLGKAQLEEAITQSTIDESIIAPNDVVGRILGQEHSGRVRCLRLGVVPSACFKHPRVENIPVNAAGNDVNPHSPCDAKIKGICDALKSYFITKEGQIPDEFAGILSNPTVPSDASSGPSTPADARKSSHASTCAATTSANDENNEEET</sequence>
<dbReference type="AlphaFoldDB" id="A0A9Q0FBX8"/>
<organism evidence="2 3">
    <name type="scientific">Turnera subulata</name>
    <dbReference type="NCBI Taxonomy" id="218843"/>
    <lineage>
        <taxon>Eukaryota</taxon>
        <taxon>Viridiplantae</taxon>
        <taxon>Streptophyta</taxon>
        <taxon>Embryophyta</taxon>
        <taxon>Tracheophyta</taxon>
        <taxon>Spermatophyta</taxon>
        <taxon>Magnoliopsida</taxon>
        <taxon>eudicotyledons</taxon>
        <taxon>Gunneridae</taxon>
        <taxon>Pentapetalae</taxon>
        <taxon>rosids</taxon>
        <taxon>fabids</taxon>
        <taxon>Malpighiales</taxon>
        <taxon>Passifloraceae</taxon>
        <taxon>Turnera</taxon>
    </lineage>
</organism>